<dbReference type="RefSeq" id="WP_034893443.1">
    <property type="nucleotide sequence ID" value="NZ_JRUQ01000039.1"/>
</dbReference>
<reference evidence="1 2" key="1">
    <citation type="submission" date="2014-10" db="EMBL/GenBank/DDBJ databases">
        <title>Genome sequence of Erwinia typographi M043b.</title>
        <authorList>
            <person name="Chan K.-G."/>
            <person name="Tan W.-S."/>
        </authorList>
    </citation>
    <scope>NUCLEOTIDE SEQUENCE [LARGE SCALE GENOMIC DNA]</scope>
    <source>
        <strain evidence="1 2">M043b</strain>
    </source>
</reference>
<dbReference type="EMBL" id="JRUQ01000039">
    <property type="protein sequence ID" value="KGT92892.1"/>
    <property type="molecule type" value="Genomic_DNA"/>
</dbReference>
<dbReference type="InterPro" id="IPR006175">
    <property type="entry name" value="YjgF/YER057c/UK114"/>
</dbReference>
<comment type="caution">
    <text evidence="1">The sequence shown here is derived from an EMBL/GenBank/DDBJ whole genome shotgun (WGS) entry which is preliminary data.</text>
</comment>
<dbReference type="Proteomes" id="UP000030351">
    <property type="component" value="Unassembled WGS sequence"/>
</dbReference>
<dbReference type="STRING" id="371042.NG99_13235"/>
<protein>
    <submittedName>
        <fullName evidence="1">Endoribonuclease</fullName>
    </submittedName>
</protein>
<dbReference type="SUPFAM" id="SSF55298">
    <property type="entry name" value="YjgF-like"/>
    <property type="match status" value="1"/>
</dbReference>
<evidence type="ECO:0000313" key="1">
    <source>
        <dbReference type="EMBL" id="KGT92892.1"/>
    </source>
</evidence>
<organism evidence="1 2">
    <name type="scientific">Erwinia typographi</name>
    <dbReference type="NCBI Taxonomy" id="371042"/>
    <lineage>
        <taxon>Bacteria</taxon>
        <taxon>Pseudomonadati</taxon>
        <taxon>Pseudomonadota</taxon>
        <taxon>Gammaproteobacteria</taxon>
        <taxon>Enterobacterales</taxon>
        <taxon>Erwiniaceae</taxon>
        <taxon>Erwinia</taxon>
    </lineage>
</organism>
<sequence length="141" mass="15537">MINEIIKVKSGSILEDQESYSRVLVLGDWIFMSLTAGRDYKTRIMPDTAVAQAEQAFRNVEGALASVGASLADVVRSRLFIPRQEDVKAVMAFIGEKYRGIDPTSCVTCAPLGGPEYLFEVEITAWRGAGELPQQRRVIAL</sequence>
<dbReference type="eggNOG" id="COG0251">
    <property type="taxonomic scope" value="Bacteria"/>
</dbReference>
<gene>
    <name evidence="1" type="ORF">NG99_13235</name>
</gene>
<dbReference type="AlphaFoldDB" id="A0A0A3Z1C0"/>
<proteinExistence type="predicted"/>
<dbReference type="PANTHER" id="PTHR43857">
    <property type="entry name" value="BLR7761 PROTEIN"/>
    <property type="match status" value="1"/>
</dbReference>
<evidence type="ECO:0000313" key="2">
    <source>
        <dbReference type="Proteomes" id="UP000030351"/>
    </source>
</evidence>
<dbReference type="InterPro" id="IPR035959">
    <property type="entry name" value="RutC-like_sf"/>
</dbReference>
<dbReference type="Gene3D" id="3.30.1330.40">
    <property type="entry name" value="RutC-like"/>
    <property type="match status" value="1"/>
</dbReference>
<dbReference type="PANTHER" id="PTHR43857:SF1">
    <property type="entry name" value="YJGH FAMILY PROTEIN"/>
    <property type="match status" value="1"/>
</dbReference>
<accession>A0A0A3Z1C0</accession>
<keyword evidence="2" id="KW-1185">Reference proteome</keyword>
<dbReference type="Pfam" id="PF01042">
    <property type="entry name" value="Ribonuc_L-PSP"/>
    <property type="match status" value="1"/>
</dbReference>
<dbReference type="OrthoDB" id="9799840at2"/>
<name>A0A0A3Z1C0_9GAMM</name>